<evidence type="ECO:0000313" key="3">
    <source>
        <dbReference type="Proteomes" id="UP000030693"/>
    </source>
</evidence>
<protein>
    <submittedName>
        <fullName evidence="2">Uncharacterized protein</fullName>
    </submittedName>
</protein>
<dbReference type="AlphaFoldDB" id="A0A058ZG65"/>
<dbReference type="OrthoDB" id="5563016at2759"/>
<feature type="compositionally biased region" description="Low complexity" evidence="1">
    <location>
        <begin position="56"/>
        <end position="68"/>
    </location>
</feature>
<dbReference type="GeneID" id="20525212"/>
<dbReference type="RefSeq" id="XP_009492623.1">
    <property type="nucleotide sequence ID" value="XM_009494348.1"/>
</dbReference>
<dbReference type="GO" id="GO:0003779">
    <property type="term" value="F:actin binding"/>
    <property type="evidence" value="ECO:0007669"/>
    <property type="project" value="TreeGrafter"/>
</dbReference>
<feature type="compositionally biased region" description="Low complexity" evidence="1">
    <location>
        <begin position="80"/>
        <end position="96"/>
    </location>
</feature>
<feature type="region of interest" description="Disordered" evidence="1">
    <location>
        <begin position="382"/>
        <end position="469"/>
    </location>
</feature>
<sequence>MSEAVDGSLVESPAGMGIHSAAAAADKAAEVDIQRRKSKSSLAPSKSKRRRRSVRRPVGAAADDAPPVDSIPRPEDLVQSVESGSSMTGTTSDTESQAQDAKREARRRALLAQREADPEAFDRKQEERRQKIAAIRLERETNPEAYEARKAAHAQRKLEREERRRQREELLAKKRARDARRAEKLADPEGYEARRRERHTRRSSRDSQTPGSPALSASLSEETLPSARLGVHPFTDSEMATCPATAGPHAPGSETGPDAAPHLPYEPAVIPDNFIPTADILSLAKPVSRSPSVHSQVAAIDSPVNETDPALQSDQQQADGSEFIQVPVRRRPSSRRASVSVSTSEPEGVTAPPPTEPPPSLTEARQAAGDVVAAALLTAMDASSPRGLGDDPNHDGPQTPDSPSPVRPHQPGGPLVPGEETATGMVSPSSGHGGHPSPTSPTLPPLFYAEAGAATGGPAGGDGLVDPSIDMYAPSQPEQQPPFHEATVSDTESIAVAFTGRRSRWRLRVRSFWSFMTCTSPSHGGGGHEMGNVQQPAPQPPQHDGMAGPHDAAMAHDPHAVAGGMHHQHQHQYSGSPASVAGGPHDPAVAAFPGHHPAHMYDPSHHHQQHHAYHQSPAGFHHDAAAGQHGSSPAGPVTVEAAEAAQAAESHAPAAAVAATATTTAAAQAAGPAGGAVISPAKGTPSQPAKGPVSDSTGDPSIRRKGKGESILRPPTNFSAYCCRAGGFFGRLASSPWPFCLLSFCQRARPARGRGGRPLFSSNAMAVAFPLLACLLACFSIRPVEHDGAHAHTGHRPTMSTSSDGTGAPTMRPAPRVPLVKFNEVVAVRRTFSGREYDRKGDVTWRLTHEQAIQIREELNIFKREMEIHELSRQNTHFY</sequence>
<feature type="region of interest" description="Disordered" evidence="1">
    <location>
        <begin position="304"/>
        <end position="367"/>
    </location>
</feature>
<dbReference type="PANTHER" id="PTHR12751:SF18">
    <property type="entry name" value="PHOSPHATASE AND ACTIN REGULATOR 1"/>
    <property type="match status" value="1"/>
</dbReference>
<feature type="compositionally biased region" description="Polar residues" evidence="1">
    <location>
        <begin position="310"/>
        <end position="319"/>
    </location>
</feature>
<dbReference type="EMBL" id="KB932201">
    <property type="protein sequence ID" value="KCV72920.1"/>
    <property type="molecule type" value="Genomic_DNA"/>
</dbReference>
<feature type="region of interest" description="Disordered" evidence="1">
    <location>
        <begin position="673"/>
        <end position="711"/>
    </location>
</feature>
<feature type="compositionally biased region" description="Gly residues" evidence="1">
    <location>
        <begin position="454"/>
        <end position="463"/>
    </location>
</feature>
<feature type="compositionally biased region" description="Basic and acidic residues" evidence="1">
    <location>
        <begin position="179"/>
        <end position="195"/>
    </location>
</feature>
<dbReference type="RefSeq" id="XP_009492624.1">
    <property type="nucleotide sequence ID" value="XM_009494349.1"/>
</dbReference>
<dbReference type="PANTHER" id="PTHR12751">
    <property type="entry name" value="PHOSPHATASE AND ACTIN REGULATOR PHACTR"/>
    <property type="match status" value="1"/>
</dbReference>
<dbReference type="RefSeq" id="XP_009492619.1">
    <property type="nucleotide sequence ID" value="XM_009494344.1"/>
</dbReference>
<feature type="region of interest" description="Disordered" evidence="1">
    <location>
        <begin position="789"/>
        <end position="813"/>
    </location>
</feature>
<gene>
    <name evidence="2" type="ORF">H696_00487</name>
</gene>
<dbReference type="GO" id="GO:0030036">
    <property type="term" value="P:actin cytoskeleton organization"/>
    <property type="evidence" value="ECO:0007669"/>
    <property type="project" value="TreeGrafter"/>
</dbReference>
<feature type="compositionally biased region" description="Polar residues" evidence="1">
    <location>
        <begin position="208"/>
        <end position="223"/>
    </location>
</feature>
<dbReference type="Proteomes" id="UP000030693">
    <property type="component" value="Unassembled WGS sequence"/>
</dbReference>
<feature type="compositionally biased region" description="Basic and acidic residues" evidence="1">
    <location>
        <begin position="114"/>
        <end position="172"/>
    </location>
</feature>
<evidence type="ECO:0000313" key="2">
    <source>
        <dbReference type="EMBL" id="KCV72918.1"/>
    </source>
</evidence>
<dbReference type="STRING" id="691883.A0A058ZG65"/>
<feature type="compositionally biased region" description="Low complexity" evidence="1">
    <location>
        <begin position="335"/>
        <end position="350"/>
    </location>
</feature>
<dbReference type="EMBL" id="KB932201">
    <property type="protein sequence ID" value="KCV72918.1"/>
    <property type="molecule type" value="Genomic_DNA"/>
</dbReference>
<feature type="compositionally biased region" description="Pro residues" evidence="1">
    <location>
        <begin position="351"/>
        <end position="360"/>
    </location>
</feature>
<keyword evidence="3" id="KW-1185">Reference proteome</keyword>
<proteinExistence type="predicted"/>
<feature type="region of interest" description="Disordered" evidence="1">
    <location>
        <begin position="237"/>
        <end position="265"/>
    </location>
</feature>
<reference evidence="2" key="1">
    <citation type="submission" date="2013-04" db="EMBL/GenBank/DDBJ databases">
        <title>The Genome Sequence of Fonticula alba ATCC 38817.</title>
        <authorList>
            <consortium name="The Broad Institute Genomics Platform"/>
            <person name="Russ C."/>
            <person name="Cuomo C."/>
            <person name="Burger G."/>
            <person name="Gray M.W."/>
            <person name="Holland P.W.H."/>
            <person name="King N."/>
            <person name="Lang F.B.F."/>
            <person name="Roger A.J."/>
            <person name="Ruiz-Trillo I."/>
            <person name="Brown M."/>
            <person name="Walker B."/>
            <person name="Young S."/>
            <person name="Zeng Q."/>
            <person name="Gargeya S."/>
            <person name="Fitzgerald M."/>
            <person name="Haas B."/>
            <person name="Abouelleil A."/>
            <person name="Allen A.W."/>
            <person name="Alvarado L."/>
            <person name="Arachchi H.M."/>
            <person name="Berlin A.M."/>
            <person name="Chapman S.B."/>
            <person name="Gainer-Dewar J."/>
            <person name="Goldberg J."/>
            <person name="Griggs A."/>
            <person name="Gujja S."/>
            <person name="Hansen M."/>
            <person name="Howarth C."/>
            <person name="Imamovic A."/>
            <person name="Ireland A."/>
            <person name="Larimer J."/>
            <person name="McCowan C."/>
            <person name="Murphy C."/>
            <person name="Pearson M."/>
            <person name="Poon T.W."/>
            <person name="Priest M."/>
            <person name="Roberts A."/>
            <person name="Saif S."/>
            <person name="Shea T."/>
            <person name="Sisk P."/>
            <person name="Sykes S."/>
            <person name="Wortman J."/>
            <person name="Nusbaum C."/>
            <person name="Birren B."/>
        </authorList>
    </citation>
    <scope>NUCLEOTIDE SEQUENCE [LARGE SCALE GENOMIC DNA]</scope>
    <source>
        <strain evidence="2">ATCC 38817</strain>
    </source>
</reference>
<feature type="region of interest" description="Disordered" evidence="1">
    <location>
        <begin position="21"/>
        <end position="224"/>
    </location>
</feature>
<dbReference type="EMBL" id="KB932201">
    <property type="protein sequence ID" value="KCV72919.1"/>
    <property type="molecule type" value="Genomic_DNA"/>
</dbReference>
<feature type="compositionally biased region" description="Basic residues" evidence="1">
    <location>
        <begin position="46"/>
        <end position="55"/>
    </location>
</feature>
<organism evidence="2">
    <name type="scientific">Fonticula alba</name>
    <name type="common">Slime mold</name>
    <dbReference type="NCBI Taxonomy" id="691883"/>
    <lineage>
        <taxon>Eukaryota</taxon>
        <taxon>Rotosphaerida</taxon>
        <taxon>Fonticulaceae</taxon>
        <taxon>Fonticula</taxon>
    </lineage>
</organism>
<evidence type="ECO:0000256" key="1">
    <source>
        <dbReference type="SAM" id="MobiDB-lite"/>
    </source>
</evidence>
<feature type="region of interest" description="Disordered" evidence="1">
    <location>
        <begin position="522"/>
        <end position="614"/>
    </location>
</feature>
<name>A0A058ZG65_FONAL</name>
<accession>A0A058ZG65</accession>